<comment type="caution">
    <text evidence="4">The sequence shown here is derived from an EMBL/GenBank/DDBJ whole genome shotgun (WGS) entry which is preliminary data.</text>
</comment>
<evidence type="ECO:0000256" key="1">
    <source>
        <dbReference type="ARBA" id="ARBA00022801"/>
    </source>
</evidence>
<name>A0A8I1E1Q7_9PSED</name>
<gene>
    <name evidence="4" type="ORF">YA0853_07905</name>
</gene>
<dbReference type="SMART" id="SM00849">
    <property type="entry name" value="Lactamase_B"/>
    <property type="match status" value="1"/>
</dbReference>
<dbReference type="EMBL" id="JAEILH010000011">
    <property type="protein sequence ID" value="MBI6623596.1"/>
    <property type="molecule type" value="Genomic_DNA"/>
</dbReference>
<feature type="domain" description="Metallo-beta-lactamase" evidence="3">
    <location>
        <begin position="47"/>
        <end position="260"/>
    </location>
</feature>
<dbReference type="Pfam" id="PF12706">
    <property type="entry name" value="Lactamase_B_2"/>
    <property type="match status" value="1"/>
</dbReference>
<dbReference type="InterPro" id="IPR001279">
    <property type="entry name" value="Metallo-B-lactamas"/>
</dbReference>
<dbReference type="RefSeq" id="WP_023082249.1">
    <property type="nucleotide sequence ID" value="NZ_JAEILH010000011.1"/>
</dbReference>
<protein>
    <submittedName>
        <fullName evidence="4">MBL fold metallo-hydrolase</fullName>
    </submittedName>
</protein>
<keyword evidence="2" id="KW-0732">Signal</keyword>
<dbReference type="PANTHER" id="PTHR43546:SF9">
    <property type="entry name" value="L-ASCORBATE-6-PHOSPHATE LACTONASE ULAG-RELATED"/>
    <property type="match status" value="1"/>
</dbReference>
<keyword evidence="1 4" id="KW-0378">Hydrolase</keyword>
<evidence type="ECO:0000259" key="3">
    <source>
        <dbReference type="SMART" id="SM00849"/>
    </source>
</evidence>
<dbReference type="InterPro" id="IPR036866">
    <property type="entry name" value="RibonucZ/Hydroxyglut_hydro"/>
</dbReference>
<feature type="chain" id="PRO_5034233839" evidence="2">
    <location>
        <begin position="24"/>
        <end position="299"/>
    </location>
</feature>
<accession>A0A8I1E1Q7</accession>
<dbReference type="SUPFAM" id="SSF56281">
    <property type="entry name" value="Metallo-hydrolase/oxidoreductase"/>
    <property type="match status" value="1"/>
</dbReference>
<evidence type="ECO:0000256" key="2">
    <source>
        <dbReference type="SAM" id="SignalP"/>
    </source>
</evidence>
<sequence length="299" mass="32582">MSLRSLAPKLFGIIAAVSLSACAALGTQTESGTVAAQGAHPVSFEQIRNATVKVSYGDTTFLIDPMLAEKETYPTAPGAFNDHLRNPRVDLPTSIDKVIEADAVIVTHLHFDHWDEAAKKHIPKDIPIFAQNPEDAEKIREAGFRDVRVFGEGTEFNGVRLTKTSGQHGSDAAMAVRGPQLGKVSGVVFQRPGFKTLYLAGDTVWNRHVETALATYRPEVIVLNTGYVRFKGLDGAIIMGKEDLLKASRAAPTAYIIASHMDALSHATQSRKELAEFIAEKQLDPKRVLIPEDGQSYTF</sequence>
<organism evidence="4 5">
    <name type="scientific">Pseudomonas rhodesiae</name>
    <dbReference type="NCBI Taxonomy" id="76760"/>
    <lineage>
        <taxon>Bacteria</taxon>
        <taxon>Pseudomonadati</taxon>
        <taxon>Pseudomonadota</taxon>
        <taxon>Gammaproteobacteria</taxon>
        <taxon>Pseudomonadales</taxon>
        <taxon>Pseudomonadaceae</taxon>
        <taxon>Pseudomonas</taxon>
    </lineage>
</organism>
<dbReference type="PANTHER" id="PTHR43546">
    <property type="entry name" value="UPF0173 METAL-DEPENDENT HYDROLASE MJ1163-RELATED"/>
    <property type="match status" value="1"/>
</dbReference>
<reference evidence="4" key="1">
    <citation type="submission" date="2020-12" db="EMBL/GenBank/DDBJ databases">
        <title>Comparative genomic insights into the epidemiology and virulence of plant pathogenic Pseudomonads from Turkey.</title>
        <authorList>
            <person name="Dillon M."/>
            <person name="Ruiz-Bedoya T."/>
            <person name="Bendalovic-Torma C."/>
            <person name="Guttman K.M."/>
            <person name="Kwak H."/>
            <person name="Middleton M.A."/>
            <person name="Wang P.W."/>
            <person name="Horuz S."/>
            <person name="Aysan Y."/>
            <person name="Guttman D.S."/>
        </authorList>
    </citation>
    <scope>NUCLEOTIDE SEQUENCE</scope>
    <source>
        <strain evidence="4">S5_IA_3a</strain>
    </source>
</reference>
<dbReference type="Proteomes" id="UP000645865">
    <property type="component" value="Unassembled WGS sequence"/>
</dbReference>
<dbReference type="GO" id="GO:0016787">
    <property type="term" value="F:hydrolase activity"/>
    <property type="evidence" value="ECO:0007669"/>
    <property type="project" value="UniProtKB-KW"/>
</dbReference>
<dbReference type="Gene3D" id="3.60.15.10">
    <property type="entry name" value="Ribonuclease Z/Hydroxyacylglutathione hydrolase-like"/>
    <property type="match status" value="1"/>
</dbReference>
<feature type="signal peptide" evidence="2">
    <location>
        <begin position="1"/>
        <end position="23"/>
    </location>
</feature>
<proteinExistence type="predicted"/>
<dbReference type="PROSITE" id="PS51257">
    <property type="entry name" value="PROKAR_LIPOPROTEIN"/>
    <property type="match status" value="1"/>
</dbReference>
<evidence type="ECO:0000313" key="4">
    <source>
        <dbReference type="EMBL" id="MBI6623596.1"/>
    </source>
</evidence>
<dbReference type="AlphaFoldDB" id="A0A8I1E1Q7"/>
<evidence type="ECO:0000313" key="5">
    <source>
        <dbReference type="Proteomes" id="UP000645865"/>
    </source>
</evidence>
<dbReference type="InterPro" id="IPR050114">
    <property type="entry name" value="UPF0173_UPF0282_UlaG_hydrolase"/>
</dbReference>